<evidence type="ECO:0008006" key="3">
    <source>
        <dbReference type="Google" id="ProtNLM"/>
    </source>
</evidence>
<comment type="caution">
    <text evidence="1">The sequence shown here is derived from an EMBL/GenBank/DDBJ whole genome shotgun (WGS) entry which is preliminary data.</text>
</comment>
<dbReference type="RefSeq" id="WP_354552868.1">
    <property type="nucleotide sequence ID" value="NZ_JBEPSM010000003.1"/>
</dbReference>
<dbReference type="EMBL" id="JBEPSM010000003">
    <property type="protein sequence ID" value="MET4635461.1"/>
    <property type="molecule type" value="Genomic_DNA"/>
</dbReference>
<gene>
    <name evidence="1" type="ORF">ABIE08_003412</name>
</gene>
<keyword evidence="2" id="KW-1185">Reference proteome</keyword>
<evidence type="ECO:0000313" key="2">
    <source>
        <dbReference type="Proteomes" id="UP001549321"/>
    </source>
</evidence>
<dbReference type="Pfam" id="PF14305">
    <property type="entry name" value="ATPgrasp_TupA"/>
    <property type="match status" value="1"/>
</dbReference>
<organism evidence="1 2">
    <name type="scientific">Kaistia defluvii</name>
    <dbReference type="NCBI Taxonomy" id="410841"/>
    <lineage>
        <taxon>Bacteria</taxon>
        <taxon>Pseudomonadati</taxon>
        <taxon>Pseudomonadota</taxon>
        <taxon>Alphaproteobacteria</taxon>
        <taxon>Hyphomicrobiales</taxon>
        <taxon>Kaistiaceae</taxon>
        <taxon>Kaistia</taxon>
    </lineage>
</organism>
<accession>A0ABV2R356</accession>
<proteinExistence type="predicted"/>
<dbReference type="Proteomes" id="UP001549321">
    <property type="component" value="Unassembled WGS sequence"/>
</dbReference>
<reference evidence="1 2" key="1">
    <citation type="submission" date="2024-06" db="EMBL/GenBank/DDBJ databases">
        <title>Sorghum-associated microbial communities from plants grown in Nebraska, USA.</title>
        <authorList>
            <person name="Schachtman D."/>
        </authorList>
    </citation>
    <scope>NUCLEOTIDE SEQUENCE [LARGE SCALE GENOMIC DNA]</scope>
    <source>
        <strain evidence="1 2">3207</strain>
    </source>
</reference>
<evidence type="ECO:0000313" key="1">
    <source>
        <dbReference type="EMBL" id="MET4635461.1"/>
    </source>
</evidence>
<protein>
    <recommendedName>
        <fullName evidence="3">Teichuronopeptide biosynthesis TupA-like protein</fullName>
    </recommendedName>
</protein>
<sequence length="323" mass="36472">MPSRLLARSIDASLHATHRKATRAFRAEIGQLPRVALPVSYSDKMFWRRVFDRNPAFIAHCDKLQAKRLFQQQDVAVAEVLWQGTDPADLPASLRDAEVVVKMNAACDRNWFFRHRRGDAALFLATCQGWLEQTFGVEALEWAYGMAPKRLFAERAIAPDPRAIDEIKVHLFSGEVFYALIYRGEKTEDGRSGIFDAAGRRLRVTNSTVAKDPGRALPAQYRVPDCYSRAIAVARRLAEGTDYLRVDFMVVDGKLYGGEITPYPSAGLMTNSDPAVLAQMGRCWDLRQSWFLATPQTGWRALYQAMLRRHVERLGVDPIPELA</sequence>
<name>A0ABV2R356_9HYPH</name>
<dbReference type="InterPro" id="IPR029465">
    <property type="entry name" value="ATPgrasp_TupA"/>
</dbReference>